<evidence type="ECO:0000256" key="1">
    <source>
        <dbReference type="ARBA" id="ARBA00004613"/>
    </source>
</evidence>
<dbReference type="SUPFAM" id="SSF57610">
    <property type="entry name" value="Thyroglobulin type-1 domain"/>
    <property type="match status" value="1"/>
</dbReference>
<dbReference type="PROSITE" id="PS51162">
    <property type="entry name" value="THYROGLOBULIN_1_2"/>
    <property type="match status" value="1"/>
</dbReference>
<evidence type="ECO:0000256" key="2">
    <source>
        <dbReference type="ARBA" id="ARBA00022525"/>
    </source>
</evidence>
<reference evidence="9" key="2">
    <citation type="submission" date="2025-09" db="UniProtKB">
        <authorList>
            <consortium name="Ensembl"/>
        </authorList>
    </citation>
    <scope>IDENTIFICATION</scope>
</reference>
<dbReference type="Pfam" id="PF00219">
    <property type="entry name" value="IGFBP"/>
    <property type="match status" value="1"/>
</dbReference>
<feature type="domain" description="IGFBP N-terminal" evidence="8">
    <location>
        <begin position="110"/>
        <end position="189"/>
    </location>
</feature>
<dbReference type="InterPro" id="IPR009030">
    <property type="entry name" value="Growth_fac_rcpt_cys_sf"/>
</dbReference>
<dbReference type="PROSITE" id="PS51323">
    <property type="entry name" value="IGFBP_N_2"/>
    <property type="match status" value="1"/>
</dbReference>
<organism evidence="9 10">
    <name type="scientific">Eptatretus burgeri</name>
    <name type="common">Inshore hagfish</name>
    <dbReference type="NCBI Taxonomy" id="7764"/>
    <lineage>
        <taxon>Eukaryota</taxon>
        <taxon>Metazoa</taxon>
        <taxon>Chordata</taxon>
        <taxon>Craniata</taxon>
        <taxon>Vertebrata</taxon>
        <taxon>Cyclostomata</taxon>
        <taxon>Myxini</taxon>
        <taxon>Myxiniformes</taxon>
        <taxon>Myxinidae</taxon>
        <taxon>Eptatretinae</taxon>
        <taxon>Eptatretus</taxon>
    </lineage>
</organism>
<dbReference type="SMART" id="SM00211">
    <property type="entry name" value="TY"/>
    <property type="match status" value="1"/>
</dbReference>
<dbReference type="PANTHER" id="PTHR11551:SF13">
    <property type="entry name" value="INSULIN-LIKE GROWTH FACTOR-BINDING PROTEIN 2"/>
    <property type="match status" value="1"/>
</dbReference>
<dbReference type="InterPro" id="IPR000867">
    <property type="entry name" value="IGFBP-like"/>
</dbReference>
<evidence type="ECO:0000259" key="7">
    <source>
        <dbReference type="PROSITE" id="PS51162"/>
    </source>
</evidence>
<dbReference type="Pfam" id="PF00086">
    <property type="entry name" value="Thyroglobulin_1"/>
    <property type="match status" value="1"/>
</dbReference>
<dbReference type="AlphaFoldDB" id="A0A8C4WWT1"/>
<name>A0A8C4WWT1_EPTBU</name>
<dbReference type="OMA" id="PCKRSVE"/>
<keyword evidence="10" id="KW-1185">Reference proteome</keyword>
<dbReference type="PANTHER" id="PTHR11551">
    <property type="entry name" value="INSULIN-LIKE GROWTH FACTOR BINDING PROTEIN"/>
    <property type="match status" value="1"/>
</dbReference>
<dbReference type="Gene3D" id="4.10.40.20">
    <property type="match status" value="1"/>
</dbReference>
<dbReference type="PRINTS" id="PR01976">
    <property type="entry name" value="IGFBPFAMILY"/>
</dbReference>
<keyword evidence="4" id="KW-0340">Growth factor binding</keyword>
<evidence type="ECO:0000256" key="5">
    <source>
        <dbReference type="PROSITE-ProRule" id="PRU00500"/>
    </source>
</evidence>
<dbReference type="GO" id="GO:0031995">
    <property type="term" value="F:insulin-like growth factor II binding"/>
    <property type="evidence" value="ECO:0007669"/>
    <property type="project" value="TreeGrafter"/>
</dbReference>
<comment type="caution">
    <text evidence="5">Lacks conserved residue(s) required for the propagation of feature annotation.</text>
</comment>
<accession>A0A8C4WWT1</accession>
<dbReference type="SMART" id="SM00121">
    <property type="entry name" value="IB"/>
    <property type="match status" value="1"/>
</dbReference>
<evidence type="ECO:0000259" key="8">
    <source>
        <dbReference type="PROSITE" id="PS51323"/>
    </source>
</evidence>
<dbReference type="Proteomes" id="UP000694388">
    <property type="component" value="Unplaced"/>
</dbReference>
<dbReference type="GeneTree" id="ENSGT00940000155890"/>
<dbReference type="SUPFAM" id="SSF57184">
    <property type="entry name" value="Growth factor receptor domain"/>
    <property type="match status" value="1"/>
</dbReference>
<evidence type="ECO:0000256" key="6">
    <source>
        <dbReference type="SAM" id="MobiDB-lite"/>
    </source>
</evidence>
<reference evidence="9" key="1">
    <citation type="submission" date="2025-08" db="UniProtKB">
        <authorList>
            <consortium name="Ensembl"/>
        </authorList>
    </citation>
    <scope>IDENTIFICATION</scope>
</reference>
<sequence length="329" mass="36287">MPAVGLPAHTLDRRQIRFGGRAVFAINSAPSVPRPKESGDRRRAPTCKPAAPGGRSVSVPNEGGPDDRSTVSRHPRMPAMPSRHDSRAEPAVLVLLALCVPASLAWAPGPVVQCEPCDKRAVAQCEQPLDCEPVKEHGCGCCFTCALARGHACGIYTERCGSGLRCSPRADEARPLQALLEGRGECQLQQRLTEPTERAAEAEAEISDTSEEPDPSSLWVRPSVGSGPRNPRFFVVNEPHTTAESWKAVEEPPCKQRMDRLMRQMKDNPILNIRRLHLPNCDRRGYFKKRQCKPSKGRKRGLCWCVNKLGMRIPDSEHIGGKRKCQNID</sequence>
<dbReference type="InterPro" id="IPR017891">
    <property type="entry name" value="Insulin_GF-bd_Cys-rich_CS"/>
</dbReference>
<dbReference type="Gene3D" id="4.10.800.10">
    <property type="entry name" value="Thyroglobulin type-1"/>
    <property type="match status" value="1"/>
</dbReference>
<dbReference type="PROSITE" id="PS00222">
    <property type="entry name" value="IGFBP_N_1"/>
    <property type="match status" value="1"/>
</dbReference>
<evidence type="ECO:0000313" key="9">
    <source>
        <dbReference type="Ensembl" id="ENSEBUP00000016086.1"/>
    </source>
</evidence>
<dbReference type="InterPro" id="IPR000716">
    <property type="entry name" value="Thyroglobulin_1"/>
</dbReference>
<dbReference type="FunFam" id="4.10.40.20:FF:000001">
    <property type="entry name" value="Insulin-like growth factor binding protein 5"/>
    <property type="match status" value="1"/>
</dbReference>
<dbReference type="GO" id="GO:0031994">
    <property type="term" value="F:insulin-like growth factor I binding"/>
    <property type="evidence" value="ECO:0007669"/>
    <property type="project" value="TreeGrafter"/>
</dbReference>
<feature type="region of interest" description="Disordered" evidence="6">
    <location>
        <begin position="190"/>
        <end position="224"/>
    </location>
</feature>
<feature type="region of interest" description="Disordered" evidence="6">
    <location>
        <begin position="27"/>
        <end position="85"/>
    </location>
</feature>
<keyword evidence="2" id="KW-0964">Secreted</keyword>
<dbReference type="InterPro" id="IPR022321">
    <property type="entry name" value="IGFBP_1-6_chordata"/>
</dbReference>
<feature type="disulfide bond" evidence="5">
    <location>
        <begin position="305"/>
        <end position="325"/>
    </location>
</feature>
<protein>
    <submittedName>
        <fullName evidence="9">Insulin like growth factor binding protein 5</fullName>
    </submittedName>
</protein>
<dbReference type="GO" id="GO:0043567">
    <property type="term" value="P:regulation of insulin-like growth factor receptor signaling pathway"/>
    <property type="evidence" value="ECO:0007669"/>
    <property type="project" value="TreeGrafter"/>
</dbReference>
<feature type="compositionally biased region" description="Basic and acidic residues" evidence="6">
    <location>
        <begin position="34"/>
        <end position="43"/>
    </location>
</feature>
<dbReference type="InterPro" id="IPR036857">
    <property type="entry name" value="Thyroglobulin_1_sf"/>
</dbReference>
<dbReference type="CDD" id="cd00191">
    <property type="entry name" value="TY"/>
    <property type="match status" value="1"/>
</dbReference>
<keyword evidence="3 5" id="KW-1015">Disulfide bond</keyword>
<evidence type="ECO:0000256" key="4">
    <source>
        <dbReference type="ARBA" id="ARBA00023183"/>
    </source>
</evidence>
<dbReference type="GO" id="GO:0005615">
    <property type="term" value="C:extracellular space"/>
    <property type="evidence" value="ECO:0007669"/>
    <property type="project" value="TreeGrafter"/>
</dbReference>
<proteinExistence type="predicted"/>
<feature type="domain" description="Thyroglobulin type-1" evidence="7">
    <location>
        <begin position="251"/>
        <end position="325"/>
    </location>
</feature>
<evidence type="ECO:0000256" key="3">
    <source>
        <dbReference type="ARBA" id="ARBA00023157"/>
    </source>
</evidence>
<evidence type="ECO:0000313" key="10">
    <source>
        <dbReference type="Proteomes" id="UP000694388"/>
    </source>
</evidence>
<dbReference type="Ensembl" id="ENSEBUT00000016662.1">
    <property type="protein sequence ID" value="ENSEBUP00000016086.1"/>
    <property type="gene ID" value="ENSEBUG00000010122.1"/>
</dbReference>
<comment type="subcellular location">
    <subcellularLocation>
        <location evidence="1">Secreted</location>
    </subcellularLocation>
</comment>
<dbReference type="PROSITE" id="PS00484">
    <property type="entry name" value="THYROGLOBULIN_1_1"/>
    <property type="match status" value="1"/>
</dbReference>
<feature type="compositionally biased region" description="Acidic residues" evidence="6">
    <location>
        <begin position="202"/>
        <end position="214"/>
    </location>
</feature>